<comment type="caution">
    <text evidence="2">The sequence shown here is derived from an EMBL/GenBank/DDBJ whole genome shotgun (WGS) entry which is preliminary data.</text>
</comment>
<keyword evidence="3" id="KW-1185">Reference proteome</keyword>
<dbReference type="Pfam" id="PF13585">
    <property type="entry name" value="CHU_C"/>
    <property type="match status" value="1"/>
</dbReference>
<dbReference type="Proteomes" id="UP000653797">
    <property type="component" value="Unassembled WGS sequence"/>
</dbReference>
<evidence type="ECO:0000313" key="2">
    <source>
        <dbReference type="EMBL" id="MBD2755456.1"/>
    </source>
</evidence>
<name>A0A927GF80_9BACT</name>
<dbReference type="NCBIfam" id="TIGR04131">
    <property type="entry name" value="Bac_Flav_CTERM"/>
    <property type="match status" value="1"/>
</dbReference>
<accession>A0A927GF80</accession>
<gene>
    <name evidence="2" type="ORF">IC230_21315</name>
</gene>
<evidence type="ECO:0000256" key="1">
    <source>
        <dbReference type="SAM" id="SignalP"/>
    </source>
</evidence>
<dbReference type="AlphaFoldDB" id="A0A927GF80"/>
<feature type="chain" id="PRO_5037486746" evidence="1">
    <location>
        <begin position="21"/>
        <end position="579"/>
    </location>
</feature>
<protein>
    <submittedName>
        <fullName evidence="2">Gliding motility-associated C-terminal domain-containing protein</fullName>
    </submittedName>
</protein>
<proteinExistence type="predicted"/>
<keyword evidence="1" id="KW-0732">Signal</keyword>
<feature type="signal peptide" evidence="1">
    <location>
        <begin position="1"/>
        <end position="20"/>
    </location>
</feature>
<evidence type="ECO:0000313" key="3">
    <source>
        <dbReference type="Proteomes" id="UP000653797"/>
    </source>
</evidence>
<dbReference type="InterPro" id="IPR026341">
    <property type="entry name" value="T9SS_type_B"/>
</dbReference>
<dbReference type="EMBL" id="JACXAA010000008">
    <property type="protein sequence ID" value="MBD2755456.1"/>
    <property type="molecule type" value="Genomic_DNA"/>
</dbReference>
<dbReference type="RefSeq" id="WP_191041073.1">
    <property type="nucleotide sequence ID" value="NZ_JACXAA010000008.1"/>
</dbReference>
<organism evidence="2 3">
    <name type="scientific">Spirosoma validum</name>
    <dbReference type="NCBI Taxonomy" id="2771355"/>
    <lineage>
        <taxon>Bacteria</taxon>
        <taxon>Pseudomonadati</taxon>
        <taxon>Bacteroidota</taxon>
        <taxon>Cytophagia</taxon>
        <taxon>Cytophagales</taxon>
        <taxon>Cytophagaceae</taxon>
        <taxon>Spirosoma</taxon>
    </lineage>
</organism>
<reference evidence="2" key="1">
    <citation type="submission" date="2020-09" db="EMBL/GenBank/DDBJ databases">
        <authorList>
            <person name="Kim M.K."/>
        </authorList>
    </citation>
    <scope>NUCLEOTIDE SEQUENCE</scope>
    <source>
        <strain evidence="2">BT704</strain>
    </source>
</reference>
<sequence length="579" mass="63744">MKKQLLLVWFIVIYSSLSYGQQVDCSNLGFEEGTTRGWILTSGTVAAVNQVVAYQAETVGTVENGHYVTSLSDGNDPKITGDKIPMVAPGSTHSIRIGNTTRGSRFDRIKTTYLVTPDNTLFQYKFAVILENPAHQDYQQPAFSVQITNSTGQTISCSYYNVTSSGSIQGFKNQGDIRYRDWTTGAVDLRNYVGQTITIEVTAHGCTERRHFGYAYFDAQCLKAEITKDMYCADGDQPMTLRAPDGFAAYVWNTGATTQTVQIKPVRGAKYWVKVKPFSSLNETCELQLDHVVDFEAPRAPTVQTASICEGDAYVVGDSSYRRAGTYQTRISRGTGRCDSLVQTTLTVRPLARSVQSLTFCEGESLTVGDTVFRTSGTYVQRLHRNAPLCDSLVATQVILRRFDLAVNRDVLISPTDSVQLIATVQPGGNYQFRWSPAEGLSCPTCAVTWAKPFNTTRYTVSVKNLDEGCQKEVSVTVSVGACTVYAPDAFSPNNDGVNDVFYIIGSACTQRIAELTIYDRWGEIIFRKENFAPSDPASGWNGMYQGILAGSGTYAYTLLVDYIDGMSNRSKGTVMLVR</sequence>